<keyword evidence="3" id="KW-1185">Reference proteome</keyword>
<feature type="transmembrane region" description="Helical" evidence="1">
    <location>
        <begin position="5"/>
        <end position="22"/>
    </location>
</feature>
<dbReference type="OrthoDB" id="2870044at2"/>
<dbReference type="Proteomes" id="UP000198897">
    <property type="component" value="Unassembled WGS sequence"/>
</dbReference>
<dbReference type="EMBL" id="FOOG01000046">
    <property type="protein sequence ID" value="SFG46615.1"/>
    <property type="molecule type" value="Genomic_DNA"/>
</dbReference>
<evidence type="ECO:0000256" key="1">
    <source>
        <dbReference type="SAM" id="Phobius"/>
    </source>
</evidence>
<gene>
    <name evidence="2" type="ORF">SAMN05216353_1461</name>
</gene>
<evidence type="ECO:0000313" key="3">
    <source>
        <dbReference type="Proteomes" id="UP000198897"/>
    </source>
</evidence>
<organism evidence="2 3">
    <name type="scientific">Halobacillus alkaliphilus</name>
    <dbReference type="NCBI Taxonomy" id="396056"/>
    <lineage>
        <taxon>Bacteria</taxon>
        <taxon>Bacillati</taxon>
        <taxon>Bacillota</taxon>
        <taxon>Bacilli</taxon>
        <taxon>Bacillales</taxon>
        <taxon>Bacillaceae</taxon>
        <taxon>Halobacillus</taxon>
    </lineage>
</organism>
<evidence type="ECO:0000313" key="2">
    <source>
        <dbReference type="EMBL" id="SFG46615.1"/>
    </source>
</evidence>
<keyword evidence="1" id="KW-0472">Membrane</keyword>
<protein>
    <submittedName>
        <fullName evidence="2">Uncharacterized protein</fullName>
    </submittedName>
</protein>
<sequence>MVKRVAIWSVIILLFTLSILVYNNQQLPQPSDVLNSTKNLTNQPYNVLTIENINGDWVTFFKNEKAMYVGFLQQNWLGNWRVVNGSGDYGFLGDAAYNPTQEERNGLVWGASGLSKGNEPLYSYYYGMVLNPEVDEILLSTGKGGSEAVPLIQSDKEGTRFFFIKRKAEPIVPFELKALLDGKIIATEN</sequence>
<dbReference type="AlphaFoldDB" id="A0A1I2S117"/>
<keyword evidence="1" id="KW-1133">Transmembrane helix</keyword>
<keyword evidence="1" id="KW-0812">Transmembrane</keyword>
<name>A0A1I2S117_9BACI</name>
<accession>A0A1I2S117</accession>
<dbReference type="RefSeq" id="WP_089754056.1">
    <property type="nucleotide sequence ID" value="NZ_FOOG01000046.1"/>
</dbReference>
<proteinExistence type="predicted"/>
<reference evidence="3" key="1">
    <citation type="submission" date="2016-10" db="EMBL/GenBank/DDBJ databases">
        <authorList>
            <person name="Varghese N."/>
            <person name="Submissions S."/>
        </authorList>
    </citation>
    <scope>NUCLEOTIDE SEQUENCE [LARGE SCALE GENOMIC DNA]</scope>
    <source>
        <strain evidence="3">FP5</strain>
    </source>
</reference>